<keyword evidence="11" id="KW-1160">Virus entry into host cell</keyword>
<evidence type="ECO:0000256" key="9">
    <source>
        <dbReference type="ARBA" id="ARBA00022921"/>
    </source>
</evidence>
<sequence>MKRSVPEDFDPVYPYGKRPLNILPPFYSTNGFVEAPTETLSLKLANPVDFMQNGAIGLKLGGGLSINQDGELESQNVTSTVNPPLFEENGGLNLKYGENLTVDSNNSLIVKSTSPITSSATGLGLNLGNGLNITSTGSLQANIGSGLQFNNQTIQVYPHEPLNLDTVTGKLQLRVGEGINVSNNSLIAKLGQGLTFNNTNIQLNLSSPFTFIDNKLALQLGSGLNVDGNNLQVKFGKGLYLNSSDNNKLEVNVKAPLNYSSNSSSIGIEIGNGLELTGTTLGSALKIKAGAGIRSDLNAVTVAAGPGLTFGPNNYVRVNLANGLELDSSNKMQAKLGNGLQFNSNGSIEVNVGTGLTISNGEIVLANNTPSAYTDYTLWTTPDPSPNASIKTDLDAKLVLTLSKAGSTVIGTIGIFALKAPLTSISENSINVEIFFDANGQINFATSSLKSYWGFRAGDSYNPSSNLNPLYLMPNTNAYPQGRKTITQVFPLEVYLNGNTSKPVPLEVAFNTLSSTGFSLEFTWRNLNAYTGETFAVSLGNFTYISQM</sequence>
<evidence type="ECO:0000256" key="11">
    <source>
        <dbReference type="ARBA" id="ARBA00023296"/>
    </source>
</evidence>
<dbReference type="InterPro" id="IPR000931">
    <property type="entry name" value="Adeno_fibre"/>
</dbReference>
<comment type="similarity">
    <text evidence="3">Belongs to the adenoviridae fiber family.</text>
</comment>
<accession>Q8B4M4</accession>
<dbReference type="Pfam" id="PF00541">
    <property type="entry name" value="Adeno_knob"/>
    <property type="match status" value="1"/>
</dbReference>
<dbReference type="InterPro" id="IPR009013">
    <property type="entry name" value="Attachment_protein_shaft_sf"/>
</dbReference>
<dbReference type="GO" id="GO:0019028">
    <property type="term" value="C:viral capsid"/>
    <property type="evidence" value="ECO:0007669"/>
    <property type="project" value="UniProtKB-KW"/>
</dbReference>
<dbReference type="InterPro" id="IPR000978">
    <property type="entry name" value="Adeno_fibre_knob"/>
</dbReference>
<evidence type="ECO:0000256" key="3">
    <source>
        <dbReference type="ARBA" id="ARBA00006685"/>
    </source>
</evidence>
<dbReference type="InterPro" id="IPR000939">
    <property type="entry name" value="Adenobir_fibre_prot_rpt/shaft"/>
</dbReference>
<dbReference type="Gene3D" id="2.60.90.10">
    <property type="entry name" value="Adenovirus pIV-related, attachment domain"/>
    <property type="match status" value="1"/>
</dbReference>
<keyword evidence="5" id="KW-1048">Host nucleus</keyword>
<evidence type="ECO:0000313" key="13">
    <source>
        <dbReference type="EMBL" id="AAN75194.1"/>
    </source>
</evidence>
<organism evidence="13">
    <name type="scientific">Bovine adenovirus 2</name>
    <name type="common">BAdV-2</name>
    <name type="synonym">Mastadenovirus bos2</name>
    <dbReference type="NCBI Taxonomy" id="114429"/>
    <lineage>
        <taxon>Viruses</taxon>
        <taxon>Varidnaviria</taxon>
        <taxon>Bamfordvirae</taxon>
        <taxon>Preplasmiviricota</taxon>
        <taxon>Polisuviricotina</taxon>
        <taxon>Pharingeaviricetes</taxon>
        <taxon>Rowavirales</taxon>
        <taxon>Adenoviridae</taxon>
        <taxon>Mastadenovirus</taxon>
        <taxon>Mastadenovirus bovidae</taxon>
        <taxon>Ovine mastadenovirus A</taxon>
    </lineage>
</organism>
<evidence type="ECO:0000256" key="7">
    <source>
        <dbReference type="ARBA" id="ARBA00022804"/>
    </source>
</evidence>
<evidence type="ECO:0000256" key="6">
    <source>
        <dbReference type="ARBA" id="ARBA00022581"/>
    </source>
</evidence>
<organismHost>
    <name type="scientific">Bos taurus</name>
    <name type="common">Bovine</name>
    <dbReference type="NCBI Taxonomy" id="9913"/>
</organismHost>
<dbReference type="Gene3D" id="2.10.25.20">
    <property type="entry name" value="reovirus attachment protein sigma1, domain 1"/>
    <property type="match status" value="3"/>
</dbReference>
<evidence type="ECO:0000259" key="12">
    <source>
        <dbReference type="Pfam" id="PF00541"/>
    </source>
</evidence>
<dbReference type="GO" id="GO:0007155">
    <property type="term" value="P:cell adhesion"/>
    <property type="evidence" value="ECO:0007669"/>
    <property type="project" value="InterPro"/>
</dbReference>
<dbReference type="GO" id="GO:0042025">
    <property type="term" value="C:host cell nucleus"/>
    <property type="evidence" value="ECO:0007669"/>
    <property type="project" value="UniProtKB-SubCell"/>
</dbReference>
<dbReference type="GO" id="GO:0046718">
    <property type="term" value="P:symbiont entry into host cell"/>
    <property type="evidence" value="ECO:0007669"/>
    <property type="project" value="UniProtKB-KW"/>
</dbReference>
<keyword evidence="7" id="KW-1161">Viral attachment to host cell</keyword>
<evidence type="ECO:0000256" key="5">
    <source>
        <dbReference type="ARBA" id="ARBA00022562"/>
    </source>
</evidence>
<protein>
    <submittedName>
        <fullName evidence="13">Fiber protein subtype B</fullName>
    </submittedName>
</protein>
<keyword evidence="4" id="KW-0167">Capsid protein</keyword>
<dbReference type="SUPFAM" id="SSF49835">
    <property type="entry name" value="Virus attachment protein globular domain"/>
    <property type="match status" value="1"/>
</dbReference>
<evidence type="ECO:0000256" key="8">
    <source>
        <dbReference type="ARBA" id="ARBA00022844"/>
    </source>
</evidence>
<feature type="domain" description="Adenoviral fibre protein knob" evidence="12">
    <location>
        <begin position="374"/>
        <end position="547"/>
    </location>
</feature>
<dbReference type="Pfam" id="PF00608">
    <property type="entry name" value="Adeno_shaft"/>
    <property type="match status" value="8"/>
</dbReference>
<keyword evidence="10" id="KW-1233">Viral attachment to host adhesion receptor</keyword>
<evidence type="ECO:0000256" key="10">
    <source>
        <dbReference type="ARBA" id="ARBA00023165"/>
    </source>
</evidence>
<evidence type="ECO:0000256" key="2">
    <source>
        <dbReference type="ARBA" id="ARBA00004328"/>
    </source>
</evidence>
<keyword evidence="6" id="KW-0945">Host-virus interaction</keyword>
<comment type="subcellular location">
    <subcellularLocation>
        <location evidence="1">Host nucleus</location>
    </subcellularLocation>
    <subcellularLocation>
        <location evidence="2">Virion</location>
    </subcellularLocation>
</comment>
<proteinExistence type="inferred from homology"/>
<dbReference type="InterPro" id="IPR008982">
    <property type="entry name" value="Adenovirus_pIV-like_att"/>
</dbReference>
<keyword evidence="8" id="KW-0946">Virion</keyword>
<reference evidence="13" key="1">
    <citation type="journal article" date="2003" name="Virus Res.">
        <title>Molecular comparison of the fibre proteins of bovine adenovirus subtype A and subtype B.</title>
        <authorList>
            <person name="Szendroi A."/>
            <person name="Bakonyi T."/>
            <person name="Hornyak A."/>
            <person name="Rusvai M."/>
        </authorList>
    </citation>
    <scope>NUCLEOTIDE SEQUENCE</scope>
    <source>
        <strain evidence="13">ORT/111</strain>
    </source>
</reference>
<name>Q8B4M4_ADEB2</name>
<dbReference type="GO" id="GO:0098671">
    <property type="term" value="P:adhesion receptor-mediated virion attachment to host cell"/>
    <property type="evidence" value="ECO:0007669"/>
    <property type="project" value="UniProtKB-KW"/>
</dbReference>
<evidence type="ECO:0000256" key="1">
    <source>
        <dbReference type="ARBA" id="ARBA00004147"/>
    </source>
</evidence>
<dbReference type="SUPFAM" id="SSF51225">
    <property type="entry name" value="Fibre shaft of virus attachment proteins"/>
    <property type="match status" value="3"/>
</dbReference>
<dbReference type="PRINTS" id="PR00307">
    <property type="entry name" value="ADENOVSFIBRE"/>
</dbReference>
<dbReference type="EMBL" id="AY157733">
    <property type="protein sequence ID" value="AAN75194.1"/>
    <property type="molecule type" value="Genomic_DNA"/>
</dbReference>
<keyword evidence="9" id="KW-0426">Late protein</keyword>
<evidence type="ECO:0000256" key="4">
    <source>
        <dbReference type="ARBA" id="ARBA00022561"/>
    </source>
</evidence>